<feature type="region of interest" description="Disordered" evidence="1">
    <location>
        <begin position="291"/>
        <end position="382"/>
    </location>
</feature>
<reference evidence="2" key="1">
    <citation type="submission" date="2013-10" db="EMBL/GenBank/DDBJ databases">
        <title>Genomic analysis of the causative agents of coccidiosis in chickens.</title>
        <authorList>
            <person name="Reid A.J."/>
            <person name="Blake D."/>
            <person name="Billington K."/>
            <person name="Browne H."/>
            <person name="Dunn M."/>
            <person name="Hung S."/>
            <person name="Kawahara F."/>
            <person name="Miranda-Saavedra D."/>
            <person name="Mourier T."/>
            <person name="Nagra H."/>
            <person name="Otto T.D."/>
            <person name="Rawlings N."/>
            <person name="Sanchez A."/>
            <person name="Sanders M."/>
            <person name="Subramaniam C."/>
            <person name="Tay Y."/>
            <person name="Dear P."/>
            <person name="Doerig C."/>
            <person name="Gruber A."/>
            <person name="Parkinson J."/>
            <person name="Shirley M."/>
            <person name="Wan K.L."/>
            <person name="Berriman M."/>
            <person name="Tomley F."/>
            <person name="Pain A."/>
        </authorList>
    </citation>
    <scope>NUCLEOTIDE SEQUENCE [LARGE SCALE GENOMIC DNA]</scope>
    <source>
        <strain evidence="2">Houghton</strain>
    </source>
</reference>
<feature type="region of interest" description="Disordered" evidence="1">
    <location>
        <begin position="96"/>
        <end position="118"/>
    </location>
</feature>
<feature type="region of interest" description="Disordered" evidence="1">
    <location>
        <begin position="193"/>
        <end position="213"/>
    </location>
</feature>
<reference evidence="2" key="2">
    <citation type="submission" date="2013-10" db="EMBL/GenBank/DDBJ databases">
        <authorList>
            <person name="Aslett M."/>
        </authorList>
    </citation>
    <scope>NUCLEOTIDE SEQUENCE [LARGE SCALE GENOMIC DNA]</scope>
    <source>
        <strain evidence="2">Houghton</strain>
    </source>
</reference>
<sequence length="580" mass="62190">MDLALGSLPELPLMQPPGNVLPLRLLAGREPAAKPPSINVPKPGIEETGDVRLLQHSKRARSSLTSMWPAIAFLVGVSLLVFSLCGSVRRVNRGPTARKLAGSDGKEESSPRSNPFFGEEEWIPLDAEELASLCAEVGLWEPSAAADSGSTLPIIMPEEASTSNDCTSESTVQAMQTPSDLFEAPLDERSAQAVGFKQQKRKRKSQSDYDELRGSHTKFGKLACGSSVGGGTITQSSAAQQLAGAVQQTAGTLSPGSKVSGHSDLPTELVLQQSLSDPVVDVQGAKGTELTVRPALTRSPVIHEENSPAPSTGSALPTLESVRGSKEASVSQSAWAPAATSGSLAATESFPQGSDEAAEQSAALRESLGPQTPTAPRKKHPFVRVPASVPRISAESVRNIARGHQVSGTPLAVLLKTVRHLSLKHSLNTLEMREFLRAAMSLAQRALSSMTTPVVCVKASIAVQALGRRFLVFNAFHTALELVGTSGRHLMHLWKDLVNKIPTEYDRPGLRMHNRKHVFHHELARQLSAALELYKKGHSPSEAEVIDIKRKLFCTELSPSVFLGEAWDAFRQDHKEFTGA</sequence>
<dbReference type="EMBL" id="HG710471">
    <property type="protein sequence ID" value="CDJ46736.1"/>
    <property type="molecule type" value="Genomic_DNA"/>
</dbReference>
<organism evidence="2 3">
    <name type="scientific">Eimeria brunetti</name>
    <dbReference type="NCBI Taxonomy" id="51314"/>
    <lineage>
        <taxon>Eukaryota</taxon>
        <taxon>Sar</taxon>
        <taxon>Alveolata</taxon>
        <taxon>Apicomplexa</taxon>
        <taxon>Conoidasida</taxon>
        <taxon>Coccidia</taxon>
        <taxon>Eucoccidiorida</taxon>
        <taxon>Eimeriorina</taxon>
        <taxon>Eimeriidae</taxon>
        <taxon>Eimeria</taxon>
    </lineage>
</organism>
<feature type="compositionally biased region" description="Polar residues" evidence="1">
    <location>
        <begin position="328"/>
        <end position="352"/>
    </location>
</feature>
<dbReference type="VEuPathDB" id="ToxoDB:EBH_0030900"/>
<dbReference type="OrthoDB" id="346600at2759"/>
<evidence type="ECO:0000313" key="3">
    <source>
        <dbReference type="Proteomes" id="UP000030750"/>
    </source>
</evidence>
<name>U6L980_9EIME</name>
<evidence type="ECO:0000256" key="1">
    <source>
        <dbReference type="SAM" id="MobiDB-lite"/>
    </source>
</evidence>
<evidence type="ECO:0000313" key="2">
    <source>
        <dbReference type="EMBL" id="CDJ46736.1"/>
    </source>
</evidence>
<protein>
    <submittedName>
        <fullName evidence="2">Uncharacterized protein</fullName>
    </submittedName>
</protein>
<accession>U6L980</accession>
<dbReference type="AlphaFoldDB" id="U6L980"/>
<proteinExistence type="predicted"/>
<gene>
    <name evidence="2" type="ORF">EBH_0030900</name>
</gene>
<keyword evidence="3" id="KW-1185">Reference proteome</keyword>
<dbReference type="Proteomes" id="UP000030750">
    <property type="component" value="Unassembled WGS sequence"/>
</dbReference>